<dbReference type="AlphaFoldDB" id="A0A229P4S2"/>
<evidence type="ECO:0000256" key="12">
    <source>
        <dbReference type="ARBA" id="ARBA00023012"/>
    </source>
</evidence>
<evidence type="ECO:0000256" key="10">
    <source>
        <dbReference type="ARBA" id="ARBA00022840"/>
    </source>
</evidence>
<dbReference type="CDD" id="cd00082">
    <property type="entry name" value="HisKA"/>
    <property type="match status" value="1"/>
</dbReference>
<keyword evidence="9 17" id="KW-0418">Kinase</keyword>
<keyword evidence="10" id="KW-0067">ATP-binding</keyword>
<dbReference type="InterPro" id="IPR036890">
    <property type="entry name" value="HATPase_C_sf"/>
</dbReference>
<dbReference type="PANTHER" id="PTHR45528">
    <property type="entry name" value="SENSOR HISTIDINE KINASE CPXA"/>
    <property type="match status" value="1"/>
</dbReference>
<dbReference type="SMART" id="SM00304">
    <property type="entry name" value="HAMP"/>
    <property type="match status" value="1"/>
</dbReference>
<dbReference type="PANTHER" id="PTHR45528:SF1">
    <property type="entry name" value="SENSOR HISTIDINE KINASE CPXA"/>
    <property type="match status" value="1"/>
</dbReference>
<evidence type="ECO:0000256" key="11">
    <source>
        <dbReference type="ARBA" id="ARBA00022989"/>
    </source>
</evidence>
<evidence type="ECO:0000256" key="5">
    <source>
        <dbReference type="ARBA" id="ARBA00022553"/>
    </source>
</evidence>
<comment type="caution">
    <text evidence="17">The sequence shown here is derived from an EMBL/GenBank/DDBJ whole genome shotgun (WGS) entry which is preliminary data.</text>
</comment>
<evidence type="ECO:0000256" key="2">
    <source>
        <dbReference type="ARBA" id="ARBA00004651"/>
    </source>
</evidence>
<dbReference type="InterPro" id="IPR003661">
    <property type="entry name" value="HisK_dim/P_dom"/>
</dbReference>
<dbReference type="GO" id="GO:0005524">
    <property type="term" value="F:ATP binding"/>
    <property type="evidence" value="ECO:0007669"/>
    <property type="project" value="UniProtKB-KW"/>
</dbReference>
<dbReference type="Gene3D" id="6.10.340.10">
    <property type="match status" value="1"/>
</dbReference>
<dbReference type="SUPFAM" id="SSF55874">
    <property type="entry name" value="ATPase domain of HSP90 chaperone/DNA topoisomerase II/histidine kinase"/>
    <property type="match status" value="1"/>
</dbReference>
<dbReference type="InterPro" id="IPR003660">
    <property type="entry name" value="HAMP_dom"/>
</dbReference>
<evidence type="ECO:0000256" key="4">
    <source>
        <dbReference type="ARBA" id="ARBA00022475"/>
    </source>
</evidence>
<name>A0A229P4S2_9BACL</name>
<dbReference type="Pfam" id="PF00672">
    <property type="entry name" value="HAMP"/>
    <property type="match status" value="1"/>
</dbReference>
<evidence type="ECO:0000256" key="8">
    <source>
        <dbReference type="ARBA" id="ARBA00022741"/>
    </source>
</evidence>
<dbReference type="InterPro" id="IPR005467">
    <property type="entry name" value="His_kinase_dom"/>
</dbReference>
<evidence type="ECO:0000259" key="15">
    <source>
        <dbReference type="PROSITE" id="PS50109"/>
    </source>
</evidence>
<dbReference type="SMART" id="SM00387">
    <property type="entry name" value="HATPase_c"/>
    <property type="match status" value="1"/>
</dbReference>
<feature type="domain" description="HAMP" evidence="16">
    <location>
        <begin position="184"/>
        <end position="235"/>
    </location>
</feature>
<dbReference type="Gene3D" id="3.30.565.10">
    <property type="entry name" value="Histidine kinase-like ATPase, C-terminal domain"/>
    <property type="match status" value="1"/>
</dbReference>
<evidence type="ECO:0000256" key="7">
    <source>
        <dbReference type="ARBA" id="ARBA00022692"/>
    </source>
</evidence>
<evidence type="ECO:0000313" key="17">
    <source>
        <dbReference type="EMBL" id="OXM17262.1"/>
    </source>
</evidence>
<evidence type="ECO:0000256" key="1">
    <source>
        <dbReference type="ARBA" id="ARBA00000085"/>
    </source>
</evidence>
<evidence type="ECO:0000256" key="9">
    <source>
        <dbReference type="ARBA" id="ARBA00022777"/>
    </source>
</evidence>
<feature type="transmembrane region" description="Helical" evidence="14">
    <location>
        <begin position="163"/>
        <end position="183"/>
    </location>
</feature>
<keyword evidence="4" id="KW-1003">Cell membrane</keyword>
<gene>
    <name evidence="17" type="ORF">CGZ75_11825</name>
</gene>
<evidence type="ECO:0000313" key="18">
    <source>
        <dbReference type="Proteomes" id="UP000215145"/>
    </source>
</evidence>
<dbReference type="EC" id="2.7.13.3" evidence="3"/>
<dbReference type="OrthoDB" id="9762826at2"/>
<keyword evidence="5" id="KW-0597">Phosphoprotein</keyword>
<dbReference type="SMART" id="SM00388">
    <property type="entry name" value="HisKA"/>
    <property type="match status" value="1"/>
</dbReference>
<organism evidence="17 18">
    <name type="scientific">Paenibacillus herberti</name>
    <dbReference type="NCBI Taxonomy" id="1619309"/>
    <lineage>
        <taxon>Bacteria</taxon>
        <taxon>Bacillati</taxon>
        <taxon>Bacillota</taxon>
        <taxon>Bacilli</taxon>
        <taxon>Bacillales</taxon>
        <taxon>Paenibacillaceae</taxon>
        <taxon>Paenibacillus</taxon>
    </lineage>
</organism>
<dbReference type="GO" id="GO:0000155">
    <property type="term" value="F:phosphorelay sensor kinase activity"/>
    <property type="evidence" value="ECO:0007669"/>
    <property type="project" value="InterPro"/>
</dbReference>
<dbReference type="Proteomes" id="UP000215145">
    <property type="component" value="Unassembled WGS sequence"/>
</dbReference>
<dbReference type="Pfam" id="PF00512">
    <property type="entry name" value="HisKA"/>
    <property type="match status" value="1"/>
</dbReference>
<dbReference type="PROSITE" id="PS50885">
    <property type="entry name" value="HAMP"/>
    <property type="match status" value="1"/>
</dbReference>
<comment type="catalytic activity">
    <reaction evidence="1">
        <text>ATP + protein L-histidine = ADP + protein N-phospho-L-histidine.</text>
        <dbReference type="EC" id="2.7.13.3"/>
    </reaction>
</comment>
<dbReference type="CDD" id="cd06225">
    <property type="entry name" value="HAMP"/>
    <property type="match status" value="1"/>
</dbReference>
<keyword evidence="11 14" id="KW-1133">Transmembrane helix</keyword>
<evidence type="ECO:0000256" key="3">
    <source>
        <dbReference type="ARBA" id="ARBA00012438"/>
    </source>
</evidence>
<dbReference type="InterPro" id="IPR036097">
    <property type="entry name" value="HisK_dim/P_sf"/>
</dbReference>
<dbReference type="Gene3D" id="1.10.287.130">
    <property type="match status" value="1"/>
</dbReference>
<keyword evidence="12" id="KW-0902">Two-component regulatory system</keyword>
<dbReference type="SUPFAM" id="SSF47384">
    <property type="entry name" value="Homodimeric domain of signal transducing histidine kinase"/>
    <property type="match status" value="1"/>
</dbReference>
<feature type="transmembrane region" description="Helical" evidence="14">
    <location>
        <begin position="12"/>
        <end position="31"/>
    </location>
</feature>
<keyword evidence="7 14" id="KW-0812">Transmembrane</keyword>
<protein>
    <recommendedName>
        <fullName evidence="3">histidine kinase</fullName>
        <ecNumber evidence="3">2.7.13.3</ecNumber>
    </recommendedName>
</protein>
<keyword evidence="8" id="KW-0547">Nucleotide-binding</keyword>
<dbReference type="Pfam" id="PF02518">
    <property type="entry name" value="HATPase_c"/>
    <property type="match status" value="1"/>
</dbReference>
<feature type="domain" description="Histidine kinase" evidence="15">
    <location>
        <begin position="250"/>
        <end position="460"/>
    </location>
</feature>
<sequence length="461" mass="51610">MSRLGRKLFWRMAAMLAVVFIVSALINTYFLPKYLLYEKKTALAELADIVTHSGPTELKRQEQELERQYGATIVSAELQTNLDELNDRLLRLLNADGVSLSRFWLAEEGLDQLLQNKPVYRLYSQTKLNTSFLVTFLRTDDRIVVIGSPVAHSSQSLHAVNSFNAWIAAGGMLCALGLAWLIARGIVRPLEKLSRSAESIARLDFQKTDVRTGDEIELLADSINGMSDKLKEAHGALEERNIRLQGFISDISHEFKTPIALIKAYASGIRDGLDDGTYLDVIDRKADEMSGLVDRLLLLAKLQHEPYRITAFSFRELLDEALEPYRAAAEQAGIRFNVEAQPISHPTVMGDRDKIAVVLDNFISNTLKYSAGPDVRIELVDEGERLYFTIRNALGSWNGQDPGLLWQPYYVLESSRNRALSGTGLGLSIVKTILEKHGAPHGVQVEDGEIRFDFSLPYDRG</sequence>
<dbReference type="PROSITE" id="PS50109">
    <property type="entry name" value="HIS_KIN"/>
    <property type="match status" value="1"/>
</dbReference>
<proteinExistence type="predicted"/>
<evidence type="ECO:0000256" key="6">
    <source>
        <dbReference type="ARBA" id="ARBA00022679"/>
    </source>
</evidence>
<accession>A0A229P4S2</accession>
<evidence type="ECO:0000256" key="13">
    <source>
        <dbReference type="ARBA" id="ARBA00023136"/>
    </source>
</evidence>
<dbReference type="InterPro" id="IPR050398">
    <property type="entry name" value="HssS/ArlS-like"/>
</dbReference>
<keyword evidence="18" id="KW-1185">Reference proteome</keyword>
<keyword evidence="13 14" id="KW-0472">Membrane</keyword>
<dbReference type="SUPFAM" id="SSF158472">
    <property type="entry name" value="HAMP domain-like"/>
    <property type="match status" value="1"/>
</dbReference>
<dbReference type="GO" id="GO:0005886">
    <property type="term" value="C:plasma membrane"/>
    <property type="evidence" value="ECO:0007669"/>
    <property type="project" value="UniProtKB-SubCell"/>
</dbReference>
<dbReference type="InterPro" id="IPR003594">
    <property type="entry name" value="HATPase_dom"/>
</dbReference>
<evidence type="ECO:0000259" key="16">
    <source>
        <dbReference type="PROSITE" id="PS50885"/>
    </source>
</evidence>
<dbReference type="EMBL" id="NMUQ01000001">
    <property type="protein sequence ID" value="OXM17262.1"/>
    <property type="molecule type" value="Genomic_DNA"/>
</dbReference>
<comment type="subcellular location">
    <subcellularLocation>
        <location evidence="2">Cell membrane</location>
        <topology evidence="2">Multi-pass membrane protein</topology>
    </subcellularLocation>
</comment>
<evidence type="ECO:0000256" key="14">
    <source>
        <dbReference type="SAM" id="Phobius"/>
    </source>
</evidence>
<keyword evidence="6" id="KW-0808">Transferase</keyword>
<reference evidence="17 18" key="1">
    <citation type="submission" date="2017-07" db="EMBL/GenBank/DDBJ databases">
        <title>Paenibacillus herberti R33 genome sequencing and assembly.</title>
        <authorList>
            <person name="Su W."/>
        </authorList>
    </citation>
    <scope>NUCLEOTIDE SEQUENCE [LARGE SCALE GENOMIC DNA]</scope>
    <source>
        <strain evidence="17 18">R33</strain>
    </source>
</reference>